<dbReference type="Gene3D" id="1.10.418.10">
    <property type="entry name" value="Calponin-like domain"/>
    <property type="match status" value="1"/>
</dbReference>
<comment type="similarity">
    <text evidence="2">Belongs to the MAPRE family.</text>
</comment>
<dbReference type="GO" id="GO:0030473">
    <property type="term" value="P:nuclear migration along microtubule"/>
    <property type="evidence" value="ECO:0007669"/>
    <property type="project" value="UniProtKB-ARBA"/>
</dbReference>
<dbReference type="GO" id="GO:0051010">
    <property type="term" value="F:microtubule plus-end binding"/>
    <property type="evidence" value="ECO:0007669"/>
    <property type="project" value="UniProtKB-ARBA"/>
</dbReference>
<comment type="caution">
    <text evidence="13">The sequence shown here is derived from an EMBL/GenBank/DDBJ whole genome shotgun (WGS) entry which is preliminary data.</text>
</comment>
<dbReference type="Pfam" id="PF03271">
    <property type="entry name" value="EB1"/>
    <property type="match status" value="1"/>
</dbReference>
<dbReference type="OrthoDB" id="2119228at2759"/>
<dbReference type="InterPro" id="IPR004953">
    <property type="entry name" value="EB1_C"/>
</dbReference>
<dbReference type="Gene3D" id="1.20.5.1430">
    <property type="match status" value="1"/>
</dbReference>
<evidence type="ECO:0000256" key="8">
    <source>
        <dbReference type="ARBA" id="ARBA00023306"/>
    </source>
</evidence>
<dbReference type="FunCoup" id="A0A1Y2B620">
    <property type="interactions" value="206"/>
</dbReference>
<dbReference type="GO" id="GO:0051301">
    <property type="term" value="P:cell division"/>
    <property type="evidence" value="ECO:0007669"/>
    <property type="project" value="UniProtKB-KW"/>
</dbReference>
<dbReference type="InterPro" id="IPR027328">
    <property type="entry name" value="MAPRE"/>
</dbReference>
<dbReference type="GO" id="GO:0035372">
    <property type="term" value="P:protein localization to microtubule"/>
    <property type="evidence" value="ECO:0007669"/>
    <property type="project" value="UniProtKB-ARBA"/>
</dbReference>
<organism evidence="13 14">
    <name type="scientific">Naematelia encephala</name>
    <dbReference type="NCBI Taxonomy" id="71784"/>
    <lineage>
        <taxon>Eukaryota</taxon>
        <taxon>Fungi</taxon>
        <taxon>Dikarya</taxon>
        <taxon>Basidiomycota</taxon>
        <taxon>Agaricomycotina</taxon>
        <taxon>Tremellomycetes</taxon>
        <taxon>Tremellales</taxon>
        <taxon>Naemateliaceae</taxon>
        <taxon>Naematelia</taxon>
    </lineage>
</organism>
<dbReference type="STRING" id="71784.A0A1Y2B620"/>
<dbReference type="SUPFAM" id="SSF47576">
    <property type="entry name" value="Calponin-homology domain, CH-domain"/>
    <property type="match status" value="1"/>
</dbReference>
<dbReference type="EMBL" id="MCFC01000022">
    <property type="protein sequence ID" value="ORY29980.1"/>
    <property type="molecule type" value="Genomic_DNA"/>
</dbReference>
<feature type="region of interest" description="Disordered" evidence="10">
    <location>
        <begin position="229"/>
        <end position="255"/>
    </location>
</feature>
<dbReference type="Pfam" id="PF00307">
    <property type="entry name" value="CH"/>
    <property type="match status" value="1"/>
</dbReference>
<evidence type="ECO:0000256" key="9">
    <source>
        <dbReference type="PROSITE-ProRule" id="PRU00576"/>
    </source>
</evidence>
<reference evidence="13 14" key="1">
    <citation type="submission" date="2016-07" db="EMBL/GenBank/DDBJ databases">
        <title>Pervasive Adenine N6-methylation of Active Genes in Fungi.</title>
        <authorList>
            <consortium name="DOE Joint Genome Institute"/>
            <person name="Mondo S.J."/>
            <person name="Dannebaum R.O."/>
            <person name="Kuo R.C."/>
            <person name="Labutti K."/>
            <person name="Haridas S."/>
            <person name="Kuo A."/>
            <person name="Salamov A."/>
            <person name="Ahrendt S.R."/>
            <person name="Lipzen A."/>
            <person name="Sullivan W."/>
            <person name="Andreopoulos W.B."/>
            <person name="Clum A."/>
            <person name="Lindquist E."/>
            <person name="Daum C."/>
            <person name="Ramamoorthy G.K."/>
            <person name="Gryganskyi A."/>
            <person name="Culley D."/>
            <person name="Magnuson J.K."/>
            <person name="James T.Y."/>
            <person name="O'Malley M.A."/>
            <person name="Stajich J.E."/>
            <person name="Spatafora J.W."/>
            <person name="Visel A."/>
            <person name="Grigoriev I.V."/>
        </authorList>
    </citation>
    <scope>NUCLEOTIDE SEQUENCE [LARGE SCALE GENOMIC DNA]</scope>
    <source>
        <strain evidence="13 14">68-887.2</strain>
    </source>
</reference>
<proteinExistence type="inferred from homology"/>
<evidence type="ECO:0000313" key="13">
    <source>
        <dbReference type="EMBL" id="ORY29980.1"/>
    </source>
</evidence>
<dbReference type="SUPFAM" id="SSF140612">
    <property type="entry name" value="EB1 dimerisation domain-like"/>
    <property type="match status" value="1"/>
</dbReference>
<gene>
    <name evidence="13" type="ORF">BCR39DRAFT_156980</name>
</gene>
<protein>
    <submittedName>
        <fullName evidence="13">Calponin homology domain-containing protein</fullName>
    </submittedName>
</protein>
<dbReference type="GO" id="GO:0051233">
    <property type="term" value="C:spindle midzone"/>
    <property type="evidence" value="ECO:0007669"/>
    <property type="project" value="UniProtKB-ARBA"/>
</dbReference>
<sequence>MSVYVGESRGELLAWLNDLLAPNDIKKLEQCGTGAVYCQVIDSIYGDLPMHRVKFNAKMEYEYLDNFKVLQKAFKQHQIDKPIPVDRLVKCKMQDNLEFLQWMKKYWDMHSRGDEYDATARANGATITAPPSSRPTPTARPAASSSARAPSAAAPRAPSATSSARLTELTGQVNEMQAHCLELEKERDFYFDKLRNIELIVQERAAIDGIEQSERDVLSRVQEILYSTTDGFEVPENGNDVPAEEPLADEEEETF</sequence>
<keyword evidence="5 9" id="KW-0493">Microtubule</keyword>
<evidence type="ECO:0000256" key="2">
    <source>
        <dbReference type="ARBA" id="ARBA00010729"/>
    </source>
</evidence>
<dbReference type="PROSITE" id="PS50021">
    <property type="entry name" value="CH"/>
    <property type="match status" value="1"/>
</dbReference>
<evidence type="ECO:0000256" key="10">
    <source>
        <dbReference type="SAM" id="MobiDB-lite"/>
    </source>
</evidence>
<evidence type="ECO:0000256" key="1">
    <source>
        <dbReference type="ARBA" id="ARBA00004245"/>
    </source>
</evidence>
<dbReference type="GO" id="GO:0035371">
    <property type="term" value="C:microtubule plus-end"/>
    <property type="evidence" value="ECO:0007669"/>
    <property type="project" value="UniProtKB-ARBA"/>
</dbReference>
<dbReference type="InterPro" id="IPR036133">
    <property type="entry name" value="EB1_C_sf"/>
</dbReference>
<keyword evidence="8" id="KW-0131">Cell cycle</keyword>
<keyword evidence="6" id="KW-0498">Mitosis</keyword>
<dbReference type="GO" id="GO:0072686">
    <property type="term" value="C:mitotic spindle"/>
    <property type="evidence" value="ECO:0007669"/>
    <property type="project" value="UniProtKB-ARBA"/>
</dbReference>
<keyword evidence="3" id="KW-0963">Cytoplasm</keyword>
<dbReference type="AlphaFoldDB" id="A0A1Y2B620"/>
<keyword evidence="7" id="KW-0206">Cytoskeleton</keyword>
<evidence type="ECO:0000256" key="4">
    <source>
        <dbReference type="ARBA" id="ARBA00022618"/>
    </source>
</evidence>
<evidence type="ECO:0000313" key="14">
    <source>
        <dbReference type="Proteomes" id="UP000193986"/>
    </source>
</evidence>
<dbReference type="FunFam" id="1.10.418.10:FF:000028">
    <property type="entry name" value="RP/EB family microtubule-associated protein"/>
    <property type="match status" value="1"/>
</dbReference>
<dbReference type="Proteomes" id="UP000193986">
    <property type="component" value="Unassembled WGS sequence"/>
</dbReference>
<keyword evidence="14" id="KW-1185">Reference proteome</keyword>
<name>A0A1Y2B620_9TREE</name>
<feature type="region of interest" description="Disordered" evidence="10">
    <location>
        <begin position="125"/>
        <end position="164"/>
    </location>
</feature>
<feature type="compositionally biased region" description="Acidic residues" evidence="10">
    <location>
        <begin position="242"/>
        <end position="255"/>
    </location>
</feature>
<comment type="subcellular location">
    <subcellularLocation>
        <location evidence="1">Cytoplasm</location>
        <location evidence="1">Cytoskeleton</location>
    </subcellularLocation>
</comment>
<evidence type="ECO:0000256" key="6">
    <source>
        <dbReference type="ARBA" id="ARBA00022776"/>
    </source>
</evidence>
<evidence type="ECO:0000259" key="12">
    <source>
        <dbReference type="PROSITE" id="PS51230"/>
    </source>
</evidence>
<dbReference type="PROSITE" id="PS51230">
    <property type="entry name" value="EB1_C"/>
    <property type="match status" value="1"/>
</dbReference>
<dbReference type="InParanoid" id="A0A1Y2B620"/>
<evidence type="ECO:0000256" key="5">
    <source>
        <dbReference type="ARBA" id="ARBA00022701"/>
    </source>
</evidence>
<evidence type="ECO:0000256" key="7">
    <source>
        <dbReference type="ARBA" id="ARBA00023212"/>
    </source>
</evidence>
<feature type="domain" description="EB1 C-terminal" evidence="12">
    <location>
        <begin position="158"/>
        <end position="234"/>
    </location>
</feature>
<dbReference type="InterPro" id="IPR036872">
    <property type="entry name" value="CH_dom_sf"/>
</dbReference>
<dbReference type="InterPro" id="IPR001715">
    <property type="entry name" value="CH_dom"/>
</dbReference>
<keyword evidence="4" id="KW-0132">Cell division</keyword>
<evidence type="ECO:0000259" key="11">
    <source>
        <dbReference type="PROSITE" id="PS50021"/>
    </source>
</evidence>
<feature type="domain" description="Calponin-homology (CH)" evidence="11">
    <location>
        <begin position="6"/>
        <end position="108"/>
    </location>
</feature>
<accession>A0A1Y2B620</accession>
<dbReference type="PANTHER" id="PTHR10623">
    <property type="entry name" value="MICROTUBULE-ASSOCIATED PROTEIN RP/EB FAMILY MEMBER"/>
    <property type="match status" value="1"/>
</dbReference>
<evidence type="ECO:0000256" key="3">
    <source>
        <dbReference type="ARBA" id="ARBA00022490"/>
    </source>
</evidence>